<evidence type="ECO:0000256" key="1">
    <source>
        <dbReference type="SAM" id="Phobius"/>
    </source>
</evidence>
<organism evidence="2 3">
    <name type="scientific">Steinernema carpocapsae</name>
    <name type="common">Entomopathogenic nematode</name>
    <dbReference type="NCBI Taxonomy" id="34508"/>
    <lineage>
        <taxon>Eukaryota</taxon>
        <taxon>Metazoa</taxon>
        <taxon>Ecdysozoa</taxon>
        <taxon>Nematoda</taxon>
        <taxon>Chromadorea</taxon>
        <taxon>Rhabditida</taxon>
        <taxon>Tylenchina</taxon>
        <taxon>Panagrolaimomorpha</taxon>
        <taxon>Strongyloidoidea</taxon>
        <taxon>Steinernematidae</taxon>
        <taxon>Steinernema</taxon>
    </lineage>
</organism>
<keyword evidence="3" id="KW-1185">Reference proteome</keyword>
<keyword evidence="1" id="KW-1133">Transmembrane helix</keyword>
<name>A0A4U5MGM5_STECR</name>
<protein>
    <submittedName>
        <fullName evidence="2">Uncharacterized protein</fullName>
    </submittedName>
</protein>
<reference evidence="2 3" key="1">
    <citation type="journal article" date="2015" name="Genome Biol.">
        <title>Comparative genomics of Steinernema reveals deeply conserved gene regulatory networks.</title>
        <authorList>
            <person name="Dillman A.R."/>
            <person name="Macchietto M."/>
            <person name="Porter C.F."/>
            <person name="Rogers A."/>
            <person name="Williams B."/>
            <person name="Antoshechkin I."/>
            <person name="Lee M.M."/>
            <person name="Goodwin Z."/>
            <person name="Lu X."/>
            <person name="Lewis E.E."/>
            <person name="Goodrich-Blair H."/>
            <person name="Stock S.P."/>
            <person name="Adams B.J."/>
            <person name="Sternberg P.W."/>
            <person name="Mortazavi A."/>
        </authorList>
    </citation>
    <scope>NUCLEOTIDE SEQUENCE [LARGE SCALE GENOMIC DNA]</scope>
    <source>
        <strain evidence="2 3">ALL</strain>
    </source>
</reference>
<dbReference type="Proteomes" id="UP000298663">
    <property type="component" value="Unassembled WGS sequence"/>
</dbReference>
<dbReference type="EMBL" id="AZBU02000008">
    <property type="protein sequence ID" value="TKR68312.1"/>
    <property type="molecule type" value="Genomic_DNA"/>
</dbReference>
<gene>
    <name evidence="2" type="ORF">L596_024309</name>
</gene>
<keyword evidence="1" id="KW-0472">Membrane</keyword>
<feature type="transmembrane region" description="Helical" evidence="1">
    <location>
        <begin position="34"/>
        <end position="58"/>
    </location>
</feature>
<evidence type="ECO:0000313" key="2">
    <source>
        <dbReference type="EMBL" id="TKR68312.1"/>
    </source>
</evidence>
<dbReference type="AlphaFoldDB" id="A0A4U5MGM5"/>
<evidence type="ECO:0000313" key="3">
    <source>
        <dbReference type="Proteomes" id="UP000298663"/>
    </source>
</evidence>
<comment type="caution">
    <text evidence="2">The sequence shown here is derived from an EMBL/GenBank/DDBJ whole genome shotgun (WGS) entry which is preliminary data.</text>
</comment>
<keyword evidence="1" id="KW-0812">Transmembrane</keyword>
<accession>A0A4U5MGM5</accession>
<proteinExistence type="predicted"/>
<reference evidence="2 3" key="2">
    <citation type="journal article" date="2019" name="G3 (Bethesda)">
        <title>Hybrid Assembly of the Genome of the Entomopathogenic Nematode Steinernema carpocapsae Identifies the X-Chromosome.</title>
        <authorList>
            <person name="Serra L."/>
            <person name="Macchietto M."/>
            <person name="Macias-Munoz A."/>
            <person name="McGill C.J."/>
            <person name="Rodriguez I.M."/>
            <person name="Rodriguez B."/>
            <person name="Murad R."/>
            <person name="Mortazavi A."/>
        </authorList>
    </citation>
    <scope>NUCLEOTIDE SEQUENCE [LARGE SCALE GENOMIC DNA]</scope>
    <source>
        <strain evidence="2 3">ALL</strain>
    </source>
</reference>
<sequence>MHSETNFSAFLNVSPSFKQGRPAFFNRFPPPSSLLLIALFPLLSTFVCRFFSTHLYSICAINKTSNLRFCVVCSPRFCANRSIVSGQDGNRLVRRARAAASRPRSDRALRVCAICKFCADNDFAIPAVTNLSRRAPIYL</sequence>